<evidence type="ECO:0000256" key="1">
    <source>
        <dbReference type="SAM" id="MobiDB-lite"/>
    </source>
</evidence>
<feature type="compositionally biased region" description="Gly residues" evidence="1">
    <location>
        <begin position="162"/>
        <end position="171"/>
    </location>
</feature>
<feature type="region of interest" description="Disordered" evidence="1">
    <location>
        <begin position="249"/>
        <end position="283"/>
    </location>
</feature>
<dbReference type="AlphaFoldDB" id="A0A4S2JAH0"/>
<name>A0A4S2JAH0_9HYME</name>
<evidence type="ECO:0000313" key="3">
    <source>
        <dbReference type="Proteomes" id="UP000310200"/>
    </source>
</evidence>
<feature type="compositionally biased region" description="Basic and acidic residues" evidence="1">
    <location>
        <begin position="267"/>
        <end position="283"/>
    </location>
</feature>
<keyword evidence="3" id="KW-1185">Reference proteome</keyword>
<sequence>MTQVSHTYKRRYESDGEEYRDVKVGPGLLETPSRRSHQIMRRAPGFRDYQRESIAKGTPHQSWKVSRANTCCESSDVDFRRMYMRRDTFELYARNDDAHISQSLWKKELEEIGEETREEERARRESPRVLTERKREVLPGTSNQQRPSPRPRKVDIAPVPNSGGGDGGNSGRGSSNPCRLSRHKEDTVAAATTTTFIHHHHYYNFSPAYCRSPWPREIALLLCDDLTGMRSDRGNGGCTRVKKGEARGTARGMDAGANADAIGGRNGAEHSGDARQRGTIETR</sequence>
<feature type="compositionally biased region" description="Basic and acidic residues" evidence="1">
    <location>
        <begin position="111"/>
        <end position="137"/>
    </location>
</feature>
<protein>
    <submittedName>
        <fullName evidence="2">Uncharacterized protein</fullName>
    </submittedName>
</protein>
<feature type="region of interest" description="Disordered" evidence="1">
    <location>
        <begin position="111"/>
        <end position="184"/>
    </location>
</feature>
<accession>A0A4S2JAH0</accession>
<dbReference type="EMBL" id="QBLH01003874">
    <property type="protein sequence ID" value="TGZ32382.1"/>
    <property type="molecule type" value="Genomic_DNA"/>
</dbReference>
<reference evidence="2 3" key="1">
    <citation type="journal article" date="2019" name="Philos. Trans. R. Soc. Lond., B, Biol. Sci.">
        <title>Ant behaviour and brain gene expression of defending hosts depend on the ecological success of the intruding social parasite.</title>
        <authorList>
            <person name="Kaur R."/>
            <person name="Stoldt M."/>
            <person name="Jongepier E."/>
            <person name="Feldmeyer B."/>
            <person name="Menzel F."/>
            <person name="Bornberg-Bauer E."/>
            <person name="Foitzik S."/>
        </authorList>
    </citation>
    <scope>NUCLEOTIDE SEQUENCE [LARGE SCALE GENOMIC DNA]</scope>
    <source>
        <tissue evidence="2">Whole body</tissue>
    </source>
</reference>
<evidence type="ECO:0000313" key="2">
    <source>
        <dbReference type="EMBL" id="TGZ32382.1"/>
    </source>
</evidence>
<comment type="caution">
    <text evidence="2">The sequence shown here is derived from an EMBL/GenBank/DDBJ whole genome shotgun (WGS) entry which is preliminary data.</text>
</comment>
<gene>
    <name evidence="2" type="ORF">DBV15_07429</name>
</gene>
<dbReference type="Proteomes" id="UP000310200">
    <property type="component" value="Unassembled WGS sequence"/>
</dbReference>
<proteinExistence type="predicted"/>
<organism evidence="2 3">
    <name type="scientific">Temnothorax longispinosus</name>
    <dbReference type="NCBI Taxonomy" id="300112"/>
    <lineage>
        <taxon>Eukaryota</taxon>
        <taxon>Metazoa</taxon>
        <taxon>Ecdysozoa</taxon>
        <taxon>Arthropoda</taxon>
        <taxon>Hexapoda</taxon>
        <taxon>Insecta</taxon>
        <taxon>Pterygota</taxon>
        <taxon>Neoptera</taxon>
        <taxon>Endopterygota</taxon>
        <taxon>Hymenoptera</taxon>
        <taxon>Apocrita</taxon>
        <taxon>Aculeata</taxon>
        <taxon>Formicoidea</taxon>
        <taxon>Formicidae</taxon>
        <taxon>Myrmicinae</taxon>
        <taxon>Temnothorax</taxon>
    </lineage>
</organism>